<dbReference type="AlphaFoldDB" id="A0A3M7PRF2"/>
<evidence type="ECO:0000313" key="2">
    <source>
        <dbReference type="Proteomes" id="UP000276133"/>
    </source>
</evidence>
<accession>A0A3M7PRF2</accession>
<proteinExistence type="predicted"/>
<protein>
    <recommendedName>
        <fullName evidence="3">RNA-directed DNA polymerase from mobile element jockey-like</fullName>
    </recommendedName>
</protein>
<comment type="caution">
    <text evidence="1">The sequence shown here is derived from an EMBL/GenBank/DDBJ whole genome shotgun (WGS) entry which is preliminary data.</text>
</comment>
<reference evidence="1 2" key="1">
    <citation type="journal article" date="2018" name="Sci. Rep.">
        <title>Genomic signatures of local adaptation to the degree of environmental predictability in rotifers.</title>
        <authorList>
            <person name="Franch-Gras L."/>
            <person name="Hahn C."/>
            <person name="Garcia-Roger E.M."/>
            <person name="Carmona M.J."/>
            <person name="Serra M."/>
            <person name="Gomez A."/>
        </authorList>
    </citation>
    <scope>NUCLEOTIDE SEQUENCE [LARGE SCALE GENOMIC DNA]</scope>
    <source>
        <strain evidence="1">HYR1</strain>
    </source>
</reference>
<evidence type="ECO:0008006" key="3">
    <source>
        <dbReference type="Google" id="ProtNLM"/>
    </source>
</evidence>
<organism evidence="1 2">
    <name type="scientific">Brachionus plicatilis</name>
    <name type="common">Marine rotifer</name>
    <name type="synonym">Brachionus muelleri</name>
    <dbReference type="NCBI Taxonomy" id="10195"/>
    <lineage>
        <taxon>Eukaryota</taxon>
        <taxon>Metazoa</taxon>
        <taxon>Spiralia</taxon>
        <taxon>Gnathifera</taxon>
        <taxon>Rotifera</taxon>
        <taxon>Eurotatoria</taxon>
        <taxon>Monogononta</taxon>
        <taxon>Pseudotrocha</taxon>
        <taxon>Ploima</taxon>
        <taxon>Brachionidae</taxon>
        <taxon>Brachionus</taxon>
    </lineage>
</organism>
<sequence length="101" mass="11418">MPEFKHLIFDPTGFSASTFSPHLDLVESEGSSEISQTITDFLKKEEAGSGLDQIHNLILKNLPKETLIELSILFNRSLELGQVPKAWKIGRALARYRYTNK</sequence>
<name>A0A3M7PRF2_BRAPC</name>
<dbReference type="OrthoDB" id="9390935at2759"/>
<dbReference type="EMBL" id="REGN01009245">
    <property type="protein sequence ID" value="RNA01594.1"/>
    <property type="molecule type" value="Genomic_DNA"/>
</dbReference>
<evidence type="ECO:0000313" key="1">
    <source>
        <dbReference type="EMBL" id="RNA01594.1"/>
    </source>
</evidence>
<keyword evidence="2" id="KW-1185">Reference proteome</keyword>
<gene>
    <name evidence="1" type="ORF">BpHYR1_016358</name>
</gene>
<dbReference type="Proteomes" id="UP000276133">
    <property type="component" value="Unassembled WGS sequence"/>
</dbReference>